<dbReference type="CDD" id="cd14653">
    <property type="entry name" value="ZIP_Gal4p-like"/>
    <property type="match status" value="1"/>
</dbReference>
<dbReference type="Gene3D" id="4.10.240.10">
    <property type="entry name" value="Zn(2)-C6 fungal-type DNA-binding domain"/>
    <property type="match status" value="1"/>
</dbReference>
<evidence type="ECO:0000256" key="3">
    <source>
        <dbReference type="ARBA" id="ARBA00022833"/>
    </source>
</evidence>
<dbReference type="OrthoDB" id="3364175at2759"/>
<dbReference type="Proteomes" id="UP000509510">
    <property type="component" value="Chromosome II"/>
</dbReference>
<keyword evidence="2" id="KW-0479">Metal-binding</keyword>
<dbReference type="GO" id="GO:0005634">
    <property type="term" value="C:nucleus"/>
    <property type="evidence" value="ECO:0007669"/>
    <property type="project" value="UniProtKB-SubCell"/>
</dbReference>
<sequence length="697" mass="78465">MSDQIASPPKSRIRTACRRCQRRKIKCGGEFPSCSSCQKAGVSCVREGKQEVQRSYIAGIEQRVKWLESLVRESRPDINLDSGPGNAADNTAPNQPNLPEGVTLPSPSSPMRFENLGRLPEEPLGGNAPARQAEVEIQLENPIEAPRHRHLKQAHEIGLVSLSPGGEARYIGPSSGYFFADLVFSRAGRRSQTRPRARATEKISHLVESPVASLPAREDDAIKISSNYFQTTHLVYPFLHEQSHIKDIHLMYENSPAITPHVSFHVYMVLAIACCNLSRQHKSQLPAEGYFNAAMKYFPGSCQENSLKGVQCLLLLIIYALHNPSCSVNIWNLLYQCLASLIDLGLQRDIKVLPGLEVSLLEQEMRTRVFWVIYTLDRTLAILMGRPIGIRDEACELRLPMDISDSQYEAGLTQERCADTPPTHITYAIHMFKLARLNSEVKYVMHSICRDPPAYAYPPVRDMSAWQTDMIERLHYWAAGISINSCSDLATTMAEIRYHEAVLLVHRPNPRVPEPSEDSLLVCFHHATEVLRKYGTLYRTDYSPLLYTRLTVHSVFLSTLIMLYTVWKIPNIASRVSKHFEQFMADIKVASNMLSSIGEHWLEARKTRDCVDELSDATVKWLLSGRVQLTETASHTNDPPLGASSLQNPELVARASSSSPPGFDSVEFFEEPGSLMSTEWSDLPDFDNLMWEILNFK</sequence>
<proteinExistence type="predicted"/>
<evidence type="ECO:0000256" key="2">
    <source>
        <dbReference type="ARBA" id="ARBA00022723"/>
    </source>
</evidence>
<dbReference type="GO" id="GO:0006351">
    <property type="term" value="P:DNA-templated transcription"/>
    <property type="evidence" value="ECO:0007669"/>
    <property type="project" value="InterPro"/>
</dbReference>
<dbReference type="CDD" id="cd00067">
    <property type="entry name" value="GAL4"/>
    <property type="match status" value="1"/>
</dbReference>
<dbReference type="Pfam" id="PF00172">
    <property type="entry name" value="Zn_clus"/>
    <property type="match status" value="1"/>
</dbReference>
<evidence type="ECO:0000256" key="6">
    <source>
        <dbReference type="ARBA" id="ARBA00023163"/>
    </source>
</evidence>
<evidence type="ECO:0000313" key="10">
    <source>
        <dbReference type="EMBL" id="QKX55907.1"/>
    </source>
</evidence>
<dbReference type="AlphaFoldDB" id="A0A7H8QPM0"/>
<dbReference type="CDD" id="cd12148">
    <property type="entry name" value="fungal_TF_MHR"/>
    <property type="match status" value="1"/>
</dbReference>
<evidence type="ECO:0000313" key="11">
    <source>
        <dbReference type="Proteomes" id="UP000509510"/>
    </source>
</evidence>
<dbReference type="SMART" id="SM00066">
    <property type="entry name" value="GAL4"/>
    <property type="match status" value="1"/>
</dbReference>
<keyword evidence="7" id="KW-0539">Nucleus</keyword>
<dbReference type="GO" id="GO:0045944">
    <property type="term" value="P:positive regulation of transcription by RNA polymerase II"/>
    <property type="evidence" value="ECO:0007669"/>
    <property type="project" value="TreeGrafter"/>
</dbReference>
<dbReference type="InterPro" id="IPR052202">
    <property type="entry name" value="Yeast_MetPath_Reg"/>
</dbReference>
<feature type="compositionally biased region" description="Polar residues" evidence="8">
    <location>
        <begin position="88"/>
        <end position="97"/>
    </location>
</feature>
<dbReference type="PROSITE" id="PS50048">
    <property type="entry name" value="ZN2_CY6_FUNGAL_2"/>
    <property type="match status" value="1"/>
</dbReference>
<dbReference type="SUPFAM" id="SSF57701">
    <property type="entry name" value="Zn2/Cys6 DNA-binding domain"/>
    <property type="match status" value="1"/>
</dbReference>
<organism evidence="10 11">
    <name type="scientific">Talaromyces rugulosus</name>
    <name type="common">Penicillium rugulosum</name>
    <dbReference type="NCBI Taxonomy" id="121627"/>
    <lineage>
        <taxon>Eukaryota</taxon>
        <taxon>Fungi</taxon>
        <taxon>Dikarya</taxon>
        <taxon>Ascomycota</taxon>
        <taxon>Pezizomycotina</taxon>
        <taxon>Eurotiomycetes</taxon>
        <taxon>Eurotiomycetidae</taxon>
        <taxon>Eurotiales</taxon>
        <taxon>Trichocomaceae</taxon>
        <taxon>Talaromyces</taxon>
        <taxon>Talaromyces sect. Islandici</taxon>
    </lineage>
</organism>
<dbReference type="GeneID" id="55990512"/>
<keyword evidence="6" id="KW-0804">Transcription</keyword>
<dbReference type="InterPro" id="IPR007219">
    <property type="entry name" value="XnlR_reg_dom"/>
</dbReference>
<dbReference type="GO" id="GO:0000981">
    <property type="term" value="F:DNA-binding transcription factor activity, RNA polymerase II-specific"/>
    <property type="evidence" value="ECO:0007669"/>
    <property type="project" value="InterPro"/>
</dbReference>
<reference evidence="11" key="1">
    <citation type="submission" date="2020-06" db="EMBL/GenBank/DDBJ databases">
        <title>A chromosome-scale genome assembly of Talaromyces rugulosus W13939.</title>
        <authorList>
            <person name="Wang B."/>
            <person name="Guo L."/>
            <person name="Ye K."/>
            <person name="Wang L."/>
        </authorList>
    </citation>
    <scope>NUCLEOTIDE SEQUENCE [LARGE SCALE GENOMIC DNA]</scope>
    <source>
        <strain evidence="11">W13939</strain>
    </source>
</reference>
<dbReference type="GO" id="GO:0008270">
    <property type="term" value="F:zinc ion binding"/>
    <property type="evidence" value="ECO:0007669"/>
    <property type="project" value="InterPro"/>
</dbReference>
<evidence type="ECO:0000256" key="8">
    <source>
        <dbReference type="SAM" id="MobiDB-lite"/>
    </source>
</evidence>
<feature type="region of interest" description="Disordered" evidence="8">
    <location>
        <begin position="77"/>
        <end position="108"/>
    </location>
</feature>
<evidence type="ECO:0000256" key="4">
    <source>
        <dbReference type="ARBA" id="ARBA00023015"/>
    </source>
</evidence>
<keyword evidence="4" id="KW-0805">Transcription regulation</keyword>
<dbReference type="SMART" id="SM00906">
    <property type="entry name" value="Fungal_trans"/>
    <property type="match status" value="1"/>
</dbReference>
<dbReference type="InterPro" id="IPR036864">
    <property type="entry name" value="Zn2-C6_fun-type_DNA-bd_sf"/>
</dbReference>
<name>A0A7H8QPM0_TALRU</name>
<keyword evidence="3" id="KW-0862">Zinc</keyword>
<dbReference type="EMBL" id="CP055899">
    <property type="protein sequence ID" value="QKX55907.1"/>
    <property type="molecule type" value="Genomic_DNA"/>
</dbReference>
<dbReference type="Pfam" id="PF04082">
    <property type="entry name" value="Fungal_trans"/>
    <property type="match status" value="1"/>
</dbReference>
<dbReference type="GO" id="GO:0043565">
    <property type="term" value="F:sequence-specific DNA binding"/>
    <property type="evidence" value="ECO:0007669"/>
    <property type="project" value="TreeGrafter"/>
</dbReference>
<dbReference type="RefSeq" id="XP_035342085.1">
    <property type="nucleotide sequence ID" value="XM_035486192.1"/>
</dbReference>
<comment type="subcellular location">
    <subcellularLocation>
        <location evidence="1">Nucleus</location>
    </subcellularLocation>
</comment>
<feature type="domain" description="Zn(2)-C6 fungal-type" evidence="9">
    <location>
        <begin position="16"/>
        <end position="46"/>
    </location>
</feature>
<evidence type="ECO:0000256" key="7">
    <source>
        <dbReference type="ARBA" id="ARBA00023242"/>
    </source>
</evidence>
<keyword evidence="5" id="KW-0238">DNA-binding</keyword>
<evidence type="ECO:0000256" key="5">
    <source>
        <dbReference type="ARBA" id="ARBA00023125"/>
    </source>
</evidence>
<dbReference type="KEGG" id="trg:TRUGW13939_03006"/>
<gene>
    <name evidence="10" type="ORF">TRUGW13939_03006</name>
</gene>
<evidence type="ECO:0000259" key="9">
    <source>
        <dbReference type="PROSITE" id="PS50048"/>
    </source>
</evidence>
<evidence type="ECO:0000256" key="1">
    <source>
        <dbReference type="ARBA" id="ARBA00004123"/>
    </source>
</evidence>
<protein>
    <recommendedName>
        <fullName evidence="9">Zn(2)-C6 fungal-type domain-containing protein</fullName>
    </recommendedName>
</protein>
<dbReference type="PANTHER" id="PTHR47782">
    <property type="entry name" value="ZN(II)2CYS6 TRANSCRIPTION FACTOR (EUROFUNG)-RELATED"/>
    <property type="match status" value="1"/>
</dbReference>
<dbReference type="PANTHER" id="PTHR47782:SF1">
    <property type="entry name" value="PYRIMIDINE PATHWAY REGULATORY PROTEIN 1"/>
    <property type="match status" value="1"/>
</dbReference>
<keyword evidence="11" id="KW-1185">Reference proteome</keyword>
<dbReference type="InterPro" id="IPR001138">
    <property type="entry name" value="Zn2Cys6_DnaBD"/>
</dbReference>
<accession>A0A7H8QPM0</accession>